<dbReference type="EMBL" id="AOIN01000078">
    <property type="protein sequence ID" value="ELY97012.1"/>
    <property type="molecule type" value="Genomic_DNA"/>
</dbReference>
<keyword evidence="1" id="KW-0812">Transmembrane</keyword>
<keyword evidence="1" id="KW-1133">Transmembrane helix</keyword>
<dbReference type="RefSeq" id="WP_006168411.1">
    <property type="nucleotide sequence ID" value="NZ_AOIN01000078.1"/>
</dbReference>
<comment type="caution">
    <text evidence="3">The sequence shown here is derived from an EMBL/GenBank/DDBJ whole genome shotgun (WGS) entry which is preliminary data.</text>
</comment>
<sequence>MASNDGFLRLILIIIVAIFIVSFLMMLFMIPLMGFGHMWSWNGARGSIWPLLVFGLICLIVIFGIIYLLSRAILGLQRDRSDVALEELRQAYARGDLTDEEFEERRDRLQREGES</sequence>
<feature type="transmembrane region" description="Helical" evidence="1">
    <location>
        <begin position="48"/>
        <end position="70"/>
    </location>
</feature>
<feature type="domain" description="SHOCT" evidence="2">
    <location>
        <begin position="84"/>
        <end position="109"/>
    </location>
</feature>
<dbReference type="InterPro" id="IPR018649">
    <property type="entry name" value="SHOCT"/>
</dbReference>
<evidence type="ECO:0000313" key="4">
    <source>
        <dbReference type="Proteomes" id="UP000011693"/>
    </source>
</evidence>
<dbReference type="OrthoDB" id="53394at2157"/>
<dbReference type="PATRIC" id="fig|1227492.4.peg.2904"/>
<evidence type="ECO:0000313" key="3">
    <source>
        <dbReference type="EMBL" id="ELY97012.1"/>
    </source>
</evidence>
<proteinExistence type="predicted"/>
<dbReference type="AlphaFoldDB" id="M0AGL2"/>
<evidence type="ECO:0000259" key="2">
    <source>
        <dbReference type="Pfam" id="PF09851"/>
    </source>
</evidence>
<protein>
    <recommendedName>
        <fullName evidence="2">SHOCT domain-containing protein</fullName>
    </recommendedName>
</protein>
<keyword evidence="4" id="KW-1185">Reference proteome</keyword>
<accession>M0AGL2</accession>
<keyword evidence="1" id="KW-0472">Membrane</keyword>
<feature type="transmembrane region" description="Helical" evidence="1">
    <location>
        <begin position="7"/>
        <end position="28"/>
    </location>
</feature>
<reference evidence="3 4" key="1">
    <citation type="journal article" date="2014" name="PLoS Genet.">
        <title>Phylogenetically driven sequencing of extremely halophilic archaea reveals strategies for static and dynamic osmo-response.</title>
        <authorList>
            <person name="Becker E.A."/>
            <person name="Seitzer P.M."/>
            <person name="Tritt A."/>
            <person name="Larsen D."/>
            <person name="Krusor M."/>
            <person name="Yao A.I."/>
            <person name="Wu D."/>
            <person name="Madern D."/>
            <person name="Eisen J.A."/>
            <person name="Darling A.E."/>
            <person name="Facciotti M.T."/>
        </authorList>
    </citation>
    <scope>NUCLEOTIDE SEQUENCE [LARGE SCALE GENOMIC DNA]</scope>
    <source>
        <strain evidence="3 4">JCM 10990</strain>
    </source>
</reference>
<evidence type="ECO:0000256" key="1">
    <source>
        <dbReference type="SAM" id="Phobius"/>
    </source>
</evidence>
<dbReference type="Proteomes" id="UP000011693">
    <property type="component" value="Unassembled WGS sequence"/>
</dbReference>
<gene>
    <name evidence="3" type="ORF">C482_14614</name>
</gene>
<organism evidence="3 4">
    <name type="scientific">Natrialba chahannaoensis JCM 10990</name>
    <dbReference type="NCBI Taxonomy" id="1227492"/>
    <lineage>
        <taxon>Archaea</taxon>
        <taxon>Methanobacteriati</taxon>
        <taxon>Methanobacteriota</taxon>
        <taxon>Stenosarchaea group</taxon>
        <taxon>Halobacteria</taxon>
        <taxon>Halobacteriales</taxon>
        <taxon>Natrialbaceae</taxon>
        <taxon>Natrialba</taxon>
    </lineage>
</organism>
<name>M0AGL2_9EURY</name>
<dbReference type="Pfam" id="PF09851">
    <property type="entry name" value="SHOCT"/>
    <property type="match status" value="1"/>
</dbReference>